<proteinExistence type="predicted"/>
<dbReference type="EMBL" id="JACHEH010000004">
    <property type="protein sequence ID" value="MBB6168380.1"/>
    <property type="molecule type" value="Genomic_DNA"/>
</dbReference>
<keyword evidence="3" id="KW-1185">Reference proteome</keyword>
<dbReference type="Proteomes" id="UP000588017">
    <property type="component" value="Unassembled WGS sequence"/>
</dbReference>
<evidence type="ECO:0000313" key="2">
    <source>
        <dbReference type="EMBL" id="MBB6168380.1"/>
    </source>
</evidence>
<protein>
    <submittedName>
        <fullName evidence="2">Uncharacterized protein YjiS (DUF1127 family)</fullName>
    </submittedName>
</protein>
<evidence type="ECO:0000256" key="1">
    <source>
        <dbReference type="SAM" id="Coils"/>
    </source>
</evidence>
<feature type="coiled-coil region" evidence="1">
    <location>
        <begin position="71"/>
        <end position="98"/>
    </location>
</feature>
<evidence type="ECO:0000313" key="3">
    <source>
        <dbReference type="Proteomes" id="UP000588017"/>
    </source>
</evidence>
<dbReference type="RefSeq" id="WP_183334692.1">
    <property type="nucleotide sequence ID" value="NZ_BMHX01000004.1"/>
</dbReference>
<organism evidence="2 3">
    <name type="scientific">Chelatococcus composti</name>
    <dbReference type="NCBI Taxonomy" id="1743235"/>
    <lineage>
        <taxon>Bacteria</taxon>
        <taxon>Pseudomonadati</taxon>
        <taxon>Pseudomonadota</taxon>
        <taxon>Alphaproteobacteria</taxon>
        <taxon>Hyphomicrobiales</taxon>
        <taxon>Chelatococcaceae</taxon>
        <taxon>Chelatococcus</taxon>
    </lineage>
</organism>
<reference evidence="2 3" key="1">
    <citation type="submission" date="2020-08" db="EMBL/GenBank/DDBJ databases">
        <title>Genomic Encyclopedia of Type Strains, Phase IV (KMG-IV): sequencing the most valuable type-strain genomes for metagenomic binning, comparative biology and taxonomic classification.</title>
        <authorList>
            <person name="Goeker M."/>
        </authorList>
    </citation>
    <scope>NUCLEOTIDE SEQUENCE [LARGE SCALE GENOMIC DNA]</scope>
    <source>
        <strain evidence="2 3">DSM 101465</strain>
    </source>
</reference>
<comment type="caution">
    <text evidence="2">The sequence shown here is derived from an EMBL/GenBank/DDBJ whole genome shotgun (WGS) entry which is preliminary data.</text>
</comment>
<dbReference type="AlphaFoldDB" id="A0A841K8G1"/>
<accession>A0A841K8G1</accession>
<name>A0A841K8G1_9HYPH</name>
<keyword evidence="1" id="KW-0175">Coiled coil</keyword>
<gene>
    <name evidence="2" type="ORF">HNQ73_002010</name>
</gene>
<sequence>MLVARLWRAAERQVREIKARAKLGSRDAAEAERDARALATLARTLRELVEFSGEAGSAPAEREGDEDGGAFRELEDFRRELARRLDRLREERAAAGASRQL</sequence>